<dbReference type="EMBL" id="BAAFGK010000004">
    <property type="protein sequence ID" value="GAB0057886.1"/>
    <property type="molecule type" value="Genomic_DNA"/>
</dbReference>
<reference evidence="5 6" key="2">
    <citation type="submission" date="2024-09" db="EMBL/GenBank/DDBJ databases">
        <title>Draft genome sequence of Candidatus Magnetaquicoccaceae bacterium FCR-1.</title>
        <authorList>
            <person name="Shimoshige H."/>
            <person name="Shimamura S."/>
            <person name="Taoka A."/>
            <person name="Kobayashi H."/>
            <person name="Maekawa T."/>
        </authorList>
    </citation>
    <scope>NUCLEOTIDE SEQUENCE [LARGE SCALE GENOMIC DNA]</scope>
    <source>
        <strain evidence="5 6">FCR-1</strain>
    </source>
</reference>
<keyword evidence="1" id="KW-0902">Two-component regulatory system</keyword>
<feature type="region of interest" description="Disordered" evidence="3">
    <location>
        <begin position="319"/>
        <end position="350"/>
    </location>
</feature>
<feature type="compositionally biased region" description="Low complexity" evidence="3">
    <location>
        <begin position="504"/>
        <end position="516"/>
    </location>
</feature>
<comment type="caution">
    <text evidence="2">Lacks conserved residue(s) required for the propagation of feature annotation.</text>
</comment>
<feature type="compositionally biased region" description="Polar residues" evidence="3">
    <location>
        <begin position="422"/>
        <end position="433"/>
    </location>
</feature>
<dbReference type="SUPFAM" id="SSF47226">
    <property type="entry name" value="Histidine-containing phosphotransfer domain, HPT domain"/>
    <property type="match status" value="1"/>
</dbReference>
<evidence type="ECO:0000256" key="3">
    <source>
        <dbReference type="SAM" id="MobiDB-lite"/>
    </source>
</evidence>
<dbReference type="PROSITE" id="PS50894">
    <property type="entry name" value="HPT"/>
    <property type="match status" value="1"/>
</dbReference>
<feature type="domain" description="HPt" evidence="4">
    <location>
        <begin position="1"/>
        <end position="107"/>
    </location>
</feature>
<dbReference type="InterPro" id="IPR008207">
    <property type="entry name" value="Sig_transdc_His_kin_Hpt_dom"/>
</dbReference>
<keyword evidence="6" id="KW-1185">Reference proteome</keyword>
<reference evidence="5 6" key="1">
    <citation type="submission" date="2024-05" db="EMBL/GenBank/DDBJ databases">
        <authorList>
            <consortium name="Candidatus Magnetaquicoccaceae bacterium FCR-1 genome sequencing consortium"/>
            <person name="Shimoshige H."/>
            <person name="Shimamura S."/>
            <person name="Taoka A."/>
            <person name="Kobayashi H."/>
            <person name="Maekawa T."/>
        </authorList>
    </citation>
    <scope>NUCLEOTIDE SEQUENCE [LARGE SCALE GENOMIC DNA]</scope>
    <source>
        <strain evidence="5 6">FCR-1</strain>
    </source>
</reference>
<feature type="compositionally biased region" description="Low complexity" evidence="3">
    <location>
        <begin position="319"/>
        <end position="346"/>
    </location>
</feature>
<evidence type="ECO:0000256" key="2">
    <source>
        <dbReference type="PROSITE-ProRule" id="PRU00110"/>
    </source>
</evidence>
<dbReference type="RefSeq" id="WP_420905572.1">
    <property type="nucleotide sequence ID" value="NZ_BAAFGK010000004.1"/>
</dbReference>
<feature type="compositionally biased region" description="Low complexity" evidence="3">
    <location>
        <begin position="434"/>
        <end position="470"/>
    </location>
</feature>
<gene>
    <name evidence="5" type="ORF">SIID45300_02220</name>
</gene>
<feature type="compositionally biased region" description="Pro residues" evidence="3">
    <location>
        <begin position="471"/>
        <end position="503"/>
    </location>
</feature>
<proteinExistence type="predicted"/>
<protein>
    <recommendedName>
        <fullName evidence="4">HPt domain-containing protein</fullName>
    </recommendedName>
</protein>
<evidence type="ECO:0000313" key="5">
    <source>
        <dbReference type="EMBL" id="GAB0057886.1"/>
    </source>
</evidence>
<evidence type="ECO:0000256" key="1">
    <source>
        <dbReference type="ARBA" id="ARBA00023012"/>
    </source>
</evidence>
<dbReference type="Gene3D" id="1.20.120.160">
    <property type="entry name" value="HPT domain"/>
    <property type="match status" value="1"/>
</dbReference>
<sequence>MLEETSSQLRLFVQESQNRVKICQEDLATLEQEDLSKRSAAFERLLRTTRGIGGSARFQGLTQLVRLCQALESFLGRFRDHLLHARPGFIEVVMQTLQKLSQLLEDPTRTPALSIEREILAIQALLTHHADPPEFDLKDYPQAVAQAVTQGLDFYSLHIPQGGDPEANRHQFEQIKVAIDVVASVIAAKPDLGARFVWRENIPGGMIRLLLSTVLPGEILHGLIQLPQERIVRLEIPESLRSAVADEVARLNHESELQARALAEAQAQDLHDDQSSADPDEINTAQEHAESAHADALDEMMLGETELQARQAHLQALQQQAREEAQQQQAANEAAAQRQRSNALQEQARRQERELRLVEEQQRQEAENRLAAERRQRGRRRWMFGGVAAAGLLVLATQQANLLSILPASVTQWITPAPTAKEISSNKTPQTVKESPTAKPAATTPAPAPAKPATAPTPESSSTTLAAVAMPPQPAPAPPASPPAPVTAPPAPPASAVTPPAPVAAPSAPTAATPASTQSGSMTATAPESITAPGSSGGEKGKGKPSRFSLMIKEQNQLPGRDVQATGTAKSSDKPAVPLQEEPSSDALSWKEQFARYDTQMVRLTKEPYERFKPAKNTRHGSMRVKRNADGDMLFSINEMMGHTAIRGQDTFTLTPDSMAELRLVLQVEHGRAYMFKVDRNGEVVIPQAFWTPFSQNSKKAVSISRVVKERPDGLHLKDLTALTISYILRTTAP</sequence>
<accession>A0ABQ0CAG6</accession>
<organism evidence="5 6">
    <name type="scientific">Candidatus Magnetaquiglobus chichijimensis</name>
    <dbReference type="NCBI Taxonomy" id="3141448"/>
    <lineage>
        <taxon>Bacteria</taxon>
        <taxon>Pseudomonadati</taxon>
        <taxon>Pseudomonadota</taxon>
        <taxon>Magnetococcia</taxon>
        <taxon>Magnetococcales</taxon>
        <taxon>Candidatus Magnetaquicoccaceae</taxon>
        <taxon>Candidatus Magnetaquiglobus</taxon>
    </lineage>
</organism>
<feature type="compositionally biased region" description="Polar residues" evidence="3">
    <location>
        <begin position="517"/>
        <end position="528"/>
    </location>
</feature>
<dbReference type="Proteomes" id="UP001628193">
    <property type="component" value="Unassembled WGS sequence"/>
</dbReference>
<comment type="caution">
    <text evidence="5">The sequence shown here is derived from an EMBL/GenBank/DDBJ whole genome shotgun (WGS) entry which is preliminary data.</text>
</comment>
<evidence type="ECO:0000313" key="6">
    <source>
        <dbReference type="Proteomes" id="UP001628193"/>
    </source>
</evidence>
<feature type="region of interest" description="Disordered" evidence="3">
    <location>
        <begin position="421"/>
        <end position="586"/>
    </location>
</feature>
<dbReference type="InterPro" id="IPR036641">
    <property type="entry name" value="HPT_dom_sf"/>
</dbReference>
<evidence type="ECO:0000259" key="4">
    <source>
        <dbReference type="PROSITE" id="PS50894"/>
    </source>
</evidence>
<name>A0ABQ0CAG6_9PROT</name>